<keyword evidence="1" id="KW-0472">Membrane</keyword>
<keyword evidence="2" id="KW-0732">Signal</keyword>
<dbReference type="EMBL" id="CP015249">
    <property type="protein sequence ID" value="ANB19705.1"/>
    <property type="molecule type" value="Genomic_DNA"/>
</dbReference>
<dbReference type="STRING" id="1300342.I596_3722"/>
<evidence type="ECO:0000313" key="3">
    <source>
        <dbReference type="EMBL" id="ANB19705.1"/>
    </source>
</evidence>
<evidence type="ECO:0000256" key="1">
    <source>
        <dbReference type="SAM" id="Phobius"/>
    </source>
</evidence>
<feature type="transmembrane region" description="Helical" evidence="1">
    <location>
        <begin position="278"/>
        <end position="295"/>
    </location>
</feature>
<dbReference type="SUPFAM" id="SSF63829">
    <property type="entry name" value="Calcium-dependent phosphotriesterase"/>
    <property type="match status" value="1"/>
</dbReference>
<accession>A0A160DY51</accession>
<dbReference type="AlphaFoldDB" id="A0A160DY51"/>
<dbReference type="KEGG" id="dko:I596_3722"/>
<evidence type="ECO:0000256" key="2">
    <source>
        <dbReference type="SAM" id="SignalP"/>
    </source>
</evidence>
<evidence type="ECO:0008006" key="5">
    <source>
        <dbReference type="Google" id="ProtNLM"/>
    </source>
</evidence>
<keyword evidence="1" id="KW-0812">Transmembrane</keyword>
<organism evidence="3 4">
    <name type="scientific">Dokdonella koreensis DS-123</name>
    <dbReference type="NCBI Taxonomy" id="1300342"/>
    <lineage>
        <taxon>Bacteria</taxon>
        <taxon>Pseudomonadati</taxon>
        <taxon>Pseudomonadota</taxon>
        <taxon>Gammaproteobacteria</taxon>
        <taxon>Lysobacterales</taxon>
        <taxon>Rhodanobacteraceae</taxon>
        <taxon>Dokdonella</taxon>
    </lineage>
</organism>
<sequence>MRMRACFAAAVLLFASSPAFAQLATPAYGVAFRDFYRLDLATRRATFIGEAGPVNGQAVAQIRGLTYGPGGELFAVVGNQKIIVQLDPASGTASYRGALSGMPTEEALDLSMTYACDGNLWIASANGSLWKTSPAAINPVYVGDTGRPITGLAARGGVLYGAAGRDDNGLYRIDQTTARAERIGDFGRVPNYVNVVAMSFDASGKLWATLNYNPPALVDWSDLVTIDPATGALTVLGSLEGPSRLRGISMNGFIVAPTDCTPTGGPPEPVPMPVRSPWALGLMTLALGLVALFALRRRRLS</sequence>
<keyword evidence="1" id="KW-1133">Transmembrane helix</keyword>
<proteinExistence type="predicted"/>
<feature type="signal peptide" evidence="2">
    <location>
        <begin position="1"/>
        <end position="21"/>
    </location>
</feature>
<feature type="chain" id="PRO_5007813846" description="IPTL-CTERM protein sorting domain-containing protein" evidence="2">
    <location>
        <begin position="22"/>
        <end position="301"/>
    </location>
</feature>
<reference evidence="3 4" key="1">
    <citation type="submission" date="2016-04" db="EMBL/GenBank/DDBJ databases">
        <title>Complete genome sequence of Dokdonella koreensis DS-123T.</title>
        <authorList>
            <person name="Kim J.F."/>
            <person name="Lee H."/>
            <person name="Kwak M.-J."/>
        </authorList>
    </citation>
    <scope>NUCLEOTIDE SEQUENCE [LARGE SCALE GENOMIC DNA]</scope>
    <source>
        <strain evidence="3 4">DS-123</strain>
    </source>
</reference>
<name>A0A160DY51_9GAMM</name>
<dbReference type="Proteomes" id="UP000076830">
    <property type="component" value="Chromosome"/>
</dbReference>
<evidence type="ECO:0000313" key="4">
    <source>
        <dbReference type="Proteomes" id="UP000076830"/>
    </source>
</evidence>
<gene>
    <name evidence="3" type="ORF">I596_3722</name>
</gene>
<protein>
    <recommendedName>
        <fullName evidence="5">IPTL-CTERM protein sorting domain-containing protein</fullName>
    </recommendedName>
</protein>
<keyword evidence="4" id="KW-1185">Reference proteome</keyword>